<evidence type="ECO:0000256" key="1">
    <source>
        <dbReference type="SAM" id="MobiDB-lite"/>
    </source>
</evidence>
<dbReference type="EMBL" id="CABWLH010000009">
    <property type="protein sequence ID" value="VXB79384.1"/>
    <property type="molecule type" value="Genomic_DNA"/>
</dbReference>
<reference evidence="2 3" key="1">
    <citation type="submission" date="2019-10" db="EMBL/GenBank/DDBJ databases">
        <authorList>
            <person name="Karimi E."/>
        </authorList>
    </citation>
    <scope>NUCLEOTIDE SEQUENCE [LARGE SCALE GENOMIC DNA]</scope>
    <source>
        <strain evidence="2">Bacillus sp. 348</strain>
    </source>
</reference>
<organism evidence="2 3">
    <name type="scientific">Bacillus altitudinis</name>
    <dbReference type="NCBI Taxonomy" id="293387"/>
    <lineage>
        <taxon>Bacteria</taxon>
        <taxon>Bacillati</taxon>
        <taxon>Bacillota</taxon>
        <taxon>Bacilli</taxon>
        <taxon>Bacillales</taxon>
        <taxon>Bacillaceae</taxon>
        <taxon>Bacillus</taxon>
    </lineage>
</organism>
<dbReference type="Proteomes" id="UP000433089">
    <property type="component" value="Unassembled WGS sequence"/>
</dbReference>
<gene>
    <name evidence="2" type="ORF">BACI348_41569</name>
</gene>
<feature type="region of interest" description="Disordered" evidence="1">
    <location>
        <begin position="79"/>
        <end position="114"/>
    </location>
</feature>
<evidence type="ECO:0000313" key="2">
    <source>
        <dbReference type="EMBL" id="VXB79384.1"/>
    </source>
</evidence>
<name>A0A653THJ6_BACAB</name>
<evidence type="ECO:0000313" key="3">
    <source>
        <dbReference type="Proteomes" id="UP000433089"/>
    </source>
</evidence>
<proteinExistence type="predicted"/>
<accession>A0A653THJ6</accession>
<dbReference type="AlphaFoldDB" id="A0A653THJ6"/>
<sequence>MFVGVTGFIPQVKAVGQDDDEAYLEDSSVTIEEDNESDSYEELEELLGVDEDSVGISSSNKGPVIIAFMNKDMGGGNGYPAGGGGIGKVRPTPKPKPKSTSKPSLPAKGFKSGRDGEKYLNKIVNGIGHKTFDKVRVYDHKKKKWVQERRIVDAYNPKTDTAHESKVGYANLSNFIRKQIDKDVQLRKTNRVKNLKWHFFKSESTGRIGASKPLLKYLKDKKFHIKFMKNNYFRESNNGRISLGSPTF</sequence>
<protein>
    <submittedName>
        <fullName evidence="2">Uncharacterized protein</fullName>
    </submittedName>
</protein>